<evidence type="ECO:0000256" key="3">
    <source>
        <dbReference type="ARBA" id="ARBA00023136"/>
    </source>
</evidence>
<dbReference type="PANTHER" id="PTHR30329:SF21">
    <property type="entry name" value="LIPOPROTEIN YIAD-RELATED"/>
    <property type="match status" value="1"/>
</dbReference>
<dbReference type="eggNOG" id="COG1360">
    <property type="taxonomic scope" value="Bacteria"/>
</dbReference>
<dbReference type="Pfam" id="PF13677">
    <property type="entry name" value="MotB_plug"/>
    <property type="match status" value="1"/>
</dbReference>
<feature type="domain" description="Motility protein B-like N-terminal" evidence="5">
    <location>
        <begin position="11"/>
        <end position="42"/>
    </location>
</feature>
<dbReference type="InterPro" id="IPR036737">
    <property type="entry name" value="OmpA-like_sf"/>
</dbReference>
<dbReference type="AlphaFoldDB" id="C6E2C5"/>
<keyword evidence="2 4" id="KW-0812">Transmembrane</keyword>
<dbReference type="OrthoDB" id="5512550at2"/>
<keyword evidence="4" id="KW-1133">Transmembrane helix</keyword>
<reference evidence="6" key="1">
    <citation type="submission" date="2009-07" db="EMBL/GenBank/DDBJ databases">
        <title>Complete sequence of Geobacter sp. M21.</title>
        <authorList>
            <consortium name="US DOE Joint Genome Institute"/>
            <person name="Lucas S."/>
            <person name="Copeland A."/>
            <person name="Lapidus A."/>
            <person name="Glavina del Rio T."/>
            <person name="Dalin E."/>
            <person name="Tice H."/>
            <person name="Bruce D."/>
            <person name="Goodwin L."/>
            <person name="Pitluck S."/>
            <person name="Saunders E."/>
            <person name="Brettin T."/>
            <person name="Detter J.C."/>
            <person name="Han C."/>
            <person name="Larimer F."/>
            <person name="Land M."/>
            <person name="Hauser L."/>
            <person name="Kyrpides N."/>
            <person name="Ovchinnikova G."/>
            <person name="Lovley D."/>
        </authorList>
    </citation>
    <scope>NUCLEOTIDE SEQUENCE [LARGE SCALE GENOMIC DNA]</scope>
    <source>
        <strain evidence="6">M21</strain>
    </source>
</reference>
<name>C6E2C5_GEOSM</name>
<dbReference type="HOGENOM" id="CLU_016890_2_2_7"/>
<sequence length="239" mass="27019">MIGLRTPGGKKASDEAEKPFWISYSDMMTALMVLFLVVMTVAILAVTNEASETDKQKTQRESEIAQLLAEIKASTKDFPGIIVHGNTIDFGELVRFETDSHQLTREQEIMLRRYIPGVLNAARSPLGEKWVRRVVVEGFADRRGTYLHNLNLSLQRSQRVLCTLLAKSTPDEKPLTSDDRLLIRNIFLVGGSSFNSLKESLEESRRIEVKLEFLDIGEKRPKSPNHKMDEVQACPLDCE</sequence>
<dbReference type="InterPro" id="IPR050330">
    <property type="entry name" value="Bact_OuterMem_StrucFunc"/>
</dbReference>
<dbReference type="GO" id="GO:0016020">
    <property type="term" value="C:membrane"/>
    <property type="evidence" value="ECO:0007669"/>
    <property type="project" value="UniProtKB-SubCell"/>
</dbReference>
<dbReference type="InterPro" id="IPR025713">
    <property type="entry name" value="MotB-like_N_dom"/>
</dbReference>
<protein>
    <recommendedName>
        <fullName evidence="5">Motility protein B-like N-terminal domain-containing protein</fullName>
    </recommendedName>
</protein>
<evidence type="ECO:0000256" key="1">
    <source>
        <dbReference type="ARBA" id="ARBA00004370"/>
    </source>
</evidence>
<evidence type="ECO:0000313" key="6">
    <source>
        <dbReference type="EMBL" id="ACT17071.1"/>
    </source>
</evidence>
<accession>C6E2C5</accession>
<dbReference type="Gene3D" id="3.30.1330.60">
    <property type="entry name" value="OmpA-like domain"/>
    <property type="match status" value="1"/>
</dbReference>
<evidence type="ECO:0000256" key="2">
    <source>
        <dbReference type="ARBA" id="ARBA00022692"/>
    </source>
</evidence>
<dbReference type="SUPFAM" id="SSF103088">
    <property type="entry name" value="OmpA-like"/>
    <property type="match status" value="1"/>
</dbReference>
<dbReference type="STRING" id="443144.GM21_1008"/>
<proteinExistence type="predicted"/>
<organism evidence="6">
    <name type="scientific">Geobacter sp. (strain M21)</name>
    <dbReference type="NCBI Taxonomy" id="443144"/>
    <lineage>
        <taxon>Bacteria</taxon>
        <taxon>Pseudomonadati</taxon>
        <taxon>Thermodesulfobacteriota</taxon>
        <taxon>Desulfuromonadia</taxon>
        <taxon>Geobacterales</taxon>
        <taxon>Geobacteraceae</taxon>
        <taxon>Geobacter</taxon>
    </lineage>
</organism>
<evidence type="ECO:0000259" key="5">
    <source>
        <dbReference type="Pfam" id="PF13677"/>
    </source>
</evidence>
<feature type="transmembrane region" description="Helical" evidence="4">
    <location>
        <begin position="27"/>
        <end position="47"/>
    </location>
</feature>
<evidence type="ECO:0000256" key="4">
    <source>
        <dbReference type="SAM" id="Phobius"/>
    </source>
</evidence>
<dbReference type="KEGG" id="gem:GM21_1008"/>
<gene>
    <name evidence="6" type="ordered locus">GM21_1008</name>
</gene>
<dbReference type="EMBL" id="CP001661">
    <property type="protein sequence ID" value="ACT17071.1"/>
    <property type="molecule type" value="Genomic_DNA"/>
</dbReference>
<dbReference type="PANTHER" id="PTHR30329">
    <property type="entry name" value="STATOR ELEMENT OF FLAGELLAR MOTOR COMPLEX"/>
    <property type="match status" value="1"/>
</dbReference>
<comment type="subcellular location">
    <subcellularLocation>
        <location evidence="1">Membrane</location>
    </subcellularLocation>
</comment>
<keyword evidence="3 4" id="KW-0472">Membrane</keyword>